<dbReference type="Pfam" id="PF14111">
    <property type="entry name" value="DUF4283"/>
    <property type="match status" value="1"/>
</dbReference>
<accession>A0AAV2CFL9</accession>
<sequence length="650" mass="71365">MLSTAPGDPCVPTPSPVLVPPDRRPESTNDSRDPLSRSQQTMNALGTGAADMILDVTADQSHQSPQGLTENGEQNVAGKDTTIEPANTGRPQQPFTYANAVMGWKQPTPTLIPMINWTLVGEHDLIPGERNGEPALNVSADFKNRICAPWQRTLVVRLLGIRIGFSMICSRLRGMWKPVGTMEVMDLDHDCFLVKLSNDQDYFRALTDGPWVIFDHYLVVHQWTPQFKVSDPLPKTMIVWVQRPALKVHFYHKEVLTTLGNLIGRTIKLDYHTLNRQRAKFARIAVEVDLSKHLVPRIWLDDEWQKVEYENLPEVYFESGKIGHSLATCPKLSLATMTPTLLLIGNDNMPVAPATTKPNAGFGPWMMVTRKSRRNQRDSHKKGKSEKDMGISHGAVASNLGKRSTRAKESANALLKLTAPSDPRQQRIFNQDRKGTNGRNARDEARKGKGKVVSEDAAGGKGILGTRPGRDPSNSNGPKPSSDPLKASPSTKSSNTRQGPLIDQLAKDTSDPLEAHLCSPIRQNPPPPLQTVTGPNETTMQIVMLPPSGNNICGTSQQASPSTAARTKRKKTQKSHDRKSPAKLNPTKPLQIWTPTKERKAKTKSRMASLTLQEISAWTNAANLAKQTSGAKNPEIPVGEAPTGANTPPT</sequence>
<dbReference type="InterPro" id="IPR040256">
    <property type="entry name" value="At4g02000-like"/>
</dbReference>
<evidence type="ECO:0000313" key="3">
    <source>
        <dbReference type="EMBL" id="CAL1355069.1"/>
    </source>
</evidence>
<feature type="compositionally biased region" description="Polar residues" evidence="1">
    <location>
        <begin position="548"/>
        <end position="562"/>
    </location>
</feature>
<reference evidence="3 4" key="1">
    <citation type="submission" date="2024-04" db="EMBL/GenBank/DDBJ databases">
        <authorList>
            <person name="Fracassetti M."/>
        </authorList>
    </citation>
    <scope>NUCLEOTIDE SEQUENCE [LARGE SCALE GENOMIC DNA]</scope>
</reference>
<feature type="domain" description="DUF4283" evidence="2">
    <location>
        <begin position="149"/>
        <end position="229"/>
    </location>
</feature>
<feature type="region of interest" description="Disordered" evidence="1">
    <location>
        <begin position="626"/>
        <end position="650"/>
    </location>
</feature>
<name>A0AAV2CFL9_9ROSI</name>
<dbReference type="PANTHER" id="PTHR31286">
    <property type="entry name" value="GLYCINE-RICH CELL WALL STRUCTURAL PROTEIN 1.8-LIKE"/>
    <property type="match status" value="1"/>
</dbReference>
<dbReference type="AlphaFoldDB" id="A0AAV2CFL9"/>
<feature type="region of interest" description="Disordered" evidence="1">
    <location>
        <begin position="354"/>
        <end position="591"/>
    </location>
</feature>
<feature type="compositionally biased region" description="Basic and acidic residues" evidence="1">
    <location>
        <begin position="505"/>
        <end position="514"/>
    </location>
</feature>
<feature type="compositionally biased region" description="Polar residues" evidence="1">
    <location>
        <begin position="60"/>
        <end position="74"/>
    </location>
</feature>
<feature type="compositionally biased region" description="Basic and acidic residues" evidence="1">
    <location>
        <begin position="430"/>
        <end position="447"/>
    </location>
</feature>
<dbReference type="EMBL" id="OZ034813">
    <property type="protein sequence ID" value="CAL1355069.1"/>
    <property type="molecule type" value="Genomic_DNA"/>
</dbReference>
<organism evidence="3 4">
    <name type="scientific">Linum trigynum</name>
    <dbReference type="NCBI Taxonomy" id="586398"/>
    <lineage>
        <taxon>Eukaryota</taxon>
        <taxon>Viridiplantae</taxon>
        <taxon>Streptophyta</taxon>
        <taxon>Embryophyta</taxon>
        <taxon>Tracheophyta</taxon>
        <taxon>Spermatophyta</taxon>
        <taxon>Magnoliopsida</taxon>
        <taxon>eudicotyledons</taxon>
        <taxon>Gunneridae</taxon>
        <taxon>Pentapetalae</taxon>
        <taxon>rosids</taxon>
        <taxon>fabids</taxon>
        <taxon>Malpighiales</taxon>
        <taxon>Linaceae</taxon>
        <taxon>Linum</taxon>
    </lineage>
</organism>
<dbReference type="InterPro" id="IPR025558">
    <property type="entry name" value="DUF4283"/>
</dbReference>
<gene>
    <name evidence="3" type="ORF">LTRI10_LOCUS2848</name>
</gene>
<evidence type="ECO:0000259" key="2">
    <source>
        <dbReference type="Pfam" id="PF14111"/>
    </source>
</evidence>
<dbReference type="PANTHER" id="PTHR31286:SF99">
    <property type="entry name" value="DUF4283 DOMAIN-CONTAINING PROTEIN"/>
    <property type="match status" value="1"/>
</dbReference>
<feature type="compositionally biased region" description="Polar residues" evidence="1">
    <location>
        <begin position="530"/>
        <end position="541"/>
    </location>
</feature>
<dbReference type="Proteomes" id="UP001497516">
    <property type="component" value="Chromosome 1"/>
</dbReference>
<feature type="region of interest" description="Disordered" evidence="1">
    <location>
        <begin position="1"/>
        <end position="39"/>
    </location>
</feature>
<proteinExistence type="predicted"/>
<feature type="compositionally biased region" description="Polar residues" evidence="1">
    <location>
        <begin position="488"/>
        <end position="498"/>
    </location>
</feature>
<feature type="compositionally biased region" description="Basic and acidic residues" evidence="1">
    <location>
        <begin position="21"/>
        <end position="35"/>
    </location>
</feature>
<feature type="compositionally biased region" description="Basic residues" evidence="1">
    <location>
        <begin position="370"/>
        <end position="384"/>
    </location>
</feature>
<evidence type="ECO:0000256" key="1">
    <source>
        <dbReference type="SAM" id="MobiDB-lite"/>
    </source>
</evidence>
<feature type="region of interest" description="Disordered" evidence="1">
    <location>
        <begin position="60"/>
        <end position="93"/>
    </location>
</feature>
<keyword evidence="4" id="KW-1185">Reference proteome</keyword>
<evidence type="ECO:0000313" key="4">
    <source>
        <dbReference type="Proteomes" id="UP001497516"/>
    </source>
</evidence>
<protein>
    <recommendedName>
        <fullName evidence="2">DUF4283 domain-containing protein</fullName>
    </recommendedName>
</protein>
<feature type="compositionally biased region" description="Pro residues" evidence="1">
    <location>
        <begin position="9"/>
        <end position="19"/>
    </location>
</feature>